<feature type="domain" description="BioF2-like acetyltransferase" evidence="7">
    <location>
        <begin position="158"/>
        <end position="298"/>
    </location>
</feature>
<dbReference type="Pfam" id="PF13480">
    <property type="entry name" value="Acetyltransf_6"/>
    <property type="match status" value="1"/>
</dbReference>
<evidence type="ECO:0000256" key="3">
    <source>
        <dbReference type="ARBA" id="ARBA00022960"/>
    </source>
</evidence>
<evidence type="ECO:0000313" key="8">
    <source>
        <dbReference type="EMBL" id="PXY02127.1"/>
    </source>
</evidence>
<name>A0A2V4A2M7_9BACT</name>
<evidence type="ECO:0000313" key="9">
    <source>
        <dbReference type="Proteomes" id="UP000248079"/>
    </source>
</evidence>
<dbReference type="GO" id="GO:0016755">
    <property type="term" value="F:aminoacyltransferase activity"/>
    <property type="evidence" value="ECO:0007669"/>
    <property type="project" value="InterPro"/>
</dbReference>
<dbReference type="OrthoDB" id="934591at2"/>
<dbReference type="PROSITE" id="PS51191">
    <property type="entry name" value="FEMABX"/>
    <property type="match status" value="1"/>
</dbReference>
<keyword evidence="6" id="KW-0961">Cell wall biogenesis/degradation</keyword>
<dbReference type="InterPro" id="IPR050644">
    <property type="entry name" value="PG_Glycine_Bridge_Synth"/>
</dbReference>
<accession>A0A2V4A2M7</accession>
<keyword evidence="3" id="KW-0133">Cell shape</keyword>
<dbReference type="PANTHER" id="PTHR36174">
    <property type="entry name" value="LIPID II:GLYCINE GLYCYLTRANSFERASE"/>
    <property type="match status" value="1"/>
</dbReference>
<dbReference type="GO" id="GO:0071555">
    <property type="term" value="P:cell wall organization"/>
    <property type="evidence" value="ECO:0007669"/>
    <property type="project" value="UniProtKB-KW"/>
</dbReference>
<evidence type="ECO:0000256" key="4">
    <source>
        <dbReference type="ARBA" id="ARBA00022984"/>
    </source>
</evidence>
<gene>
    <name evidence="8" type="ORF">DF185_05645</name>
</gene>
<dbReference type="GO" id="GO:0009252">
    <property type="term" value="P:peptidoglycan biosynthetic process"/>
    <property type="evidence" value="ECO:0007669"/>
    <property type="project" value="UniProtKB-KW"/>
</dbReference>
<evidence type="ECO:0000256" key="2">
    <source>
        <dbReference type="ARBA" id="ARBA00022679"/>
    </source>
</evidence>
<dbReference type="Gene3D" id="3.40.630.30">
    <property type="match status" value="2"/>
</dbReference>
<keyword evidence="2" id="KW-0808">Transferase</keyword>
<comment type="similarity">
    <text evidence="1">Belongs to the FemABX family.</text>
</comment>
<dbReference type="InterPro" id="IPR016181">
    <property type="entry name" value="Acyl_CoA_acyltransferase"/>
</dbReference>
<dbReference type="PANTHER" id="PTHR36174:SF1">
    <property type="entry name" value="LIPID II:GLYCINE GLYCYLTRANSFERASE"/>
    <property type="match status" value="1"/>
</dbReference>
<dbReference type="RefSeq" id="WP_110359761.1">
    <property type="nucleotide sequence ID" value="NZ_QFLI01000002.1"/>
</dbReference>
<dbReference type="Proteomes" id="UP000248079">
    <property type="component" value="Unassembled WGS sequence"/>
</dbReference>
<sequence>MKILEGKNEVDEQLWERFIYEHPNGNVFHTPQMFQVYENTKRYKPLILALEKEGEIKGMLIAVIEKVLNGLLGEYSARSIIRGGPLVENNDKELCKLLLDNYNEIAKKHAILSQVRNFHDTLNYEFIFKENGFYFLDHLNIFINLDVSKEKLWKSLQSKSRNKIRKARKLGVEVEIDTSNEGLIESYGILKEVYHKARLPLPDITFFQNIITHFTKDPAIKIFVAKFNNEIIACRIALLYKSVVYDFFAGAKSKHHHKCPNDILPWEIFIWAKGNGYTLFDFGGAGSPNVPYGVRDYKMKFGGELMRFGRYEKIHKPTLFSIAKRAFLVWQKLKFTF</sequence>
<dbReference type="GO" id="GO:0008360">
    <property type="term" value="P:regulation of cell shape"/>
    <property type="evidence" value="ECO:0007669"/>
    <property type="project" value="UniProtKB-KW"/>
</dbReference>
<keyword evidence="5" id="KW-0012">Acyltransferase</keyword>
<evidence type="ECO:0000256" key="6">
    <source>
        <dbReference type="ARBA" id="ARBA00023316"/>
    </source>
</evidence>
<reference evidence="8 9" key="1">
    <citation type="submission" date="2018-05" db="EMBL/GenBank/DDBJ databases">
        <title>Marinifilum breve JC075T sp. nov., a marine bacterium isolated from Yongle Blue Hole in the South China Sea.</title>
        <authorList>
            <person name="Fu T."/>
        </authorList>
    </citation>
    <scope>NUCLEOTIDE SEQUENCE [LARGE SCALE GENOMIC DNA]</scope>
    <source>
        <strain evidence="8 9">JC075</strain>
    </source>
</reference>
<evidence type="ECO:0000259" key="7">
    <source>
        <dbReference type="Pfam" id="PF13480"/>
    </source>
</evidence>
<keyword evidence="9" id="KW-1185">Reference proteome</keyword>
<comment type="caution">
    <text evidence="8">The sequence shown here is derived from an EMBL/GenBank/DDBJ whole genome shotgun (WGS) entry which is preliminary data.</text>
</comment>
<dbReference type="SUPFAM" id="SSF55729">
    <property type="entry name" value="Acyl-CoA N-acyltransferases (Nat)"/>
    <property type="match status" value="2"/>
</dbReference>
<protein>
    <recommendedName>
        <fullName evidence="7">BioF2-like acetyltransferase domain-containing protein</fullName>
    </recommendedName>
</protein>
<keyword evidence="4" id="KW-0573">Peptidoglycan synthesis</keyword>
<dbReference type="InterPro" id="IPR003447">
    <property type="entry name" value="FEMABX"/>
</dbReference>
<evidence type="ECO:0000256" key="1">
    <source>
        <dbReference type="ARBA" id="ARBA00009943"/>
    </source>
</evidence>
<organism evidence="8 9">
    <name type="scientific">Marinifilum breve</name>
    <dbReference type="NCBI Taxonomy" id="2184082"/>
    <lineage>
        <taxon>Bacteria</taxon>
        <taxon>Pseudomonadati</taxon>
        <taxon>Bacteroidota</taxon>
        <taxon>Bacteroidia</taxon>
        <taxon>Marinilabiliales</taxon>
        <taxon>Marinifilaceae</taxon>
    </lineage>
</organism>
<proteinExistence type="inferred from homology"/>
<dbReference type="InterPro" id="IPR038740">
    <property type="entry name" value="BioF2-like_GNAT_dom"/>
</dbReference>
<dbReference type="EMBL" id="QFLI01000002">
    <property type="protein sequence ID" value="PXY02127.1"/>
    <property type="molecule type" value="Genomic_DNA"/>
</dbReference>
<evidence type="ECO:0000256" key="5">
    <source>
        <dbReference type="ARBA" id="ARBA00023315"/>
    </source>
</evidence>
<dbReference type="AlphaFoldDB" id="A0A2V4A2M7"/>